<evidence type="ECO:0000313" key="3">
    <source>
        <dbReference type="Proteomes" id="UP000266841"/>
    </source>
</evidence>
<dbReference type="OrthoDB" id="10625214at2759"/>
<keyword evidence="3" id="KW-1185">Reference proteome</keyword>
<protein>
    <submittedName>
        <fullName evidence="2">Uncharacterized protein</fullName>
    </submittedName>
</protein>
<feature type="region of interest" description="Disordered" evidence="1">
    <location>
        <begin position="579"/>
        <end position="598"/>
    </location>
</feature>
<organism evidence="2 3">
    <name type="scientific">Thalassiosira oceanica</name>
    <name type="common">Marine diatom</name>
    <dbReference type="NCBI Taxonomy" id="159749"/>
    <lineage>
        <taxon>Eukaryota</taxon>
        <taxon>Sar</taxon>
        <taxon>Stramenopiles</taxon>
        <taxon>Ochrophyta</taxon>
        <taxon>Bacillariophyta</taxon>
        <taxon>Coscinodiscophyceae</taxon>
        <taxon>Thalassiosirophycidae</taxon>
        <taxon>Thalassiosirales</taxon>
        <taxon>Thalassiosiraceae</taxon>
        <taxon>Thalassiosira</taxon>
    </lineage>
</organism>
<comment type="caution">
    <text evidence="2">The sequence shown here is derived from an EMBL/GenBank/DDBJ whole genome shotgun (WGS) entry which is preliminary data.</text>
</comment>
<evidence type="ECO:0000313" key="2">
    <source>
        <dbReference type="EMBL" id="EJK57810.1"/>
    </source>
</evidence>
<proteinExistence type="predicted"/>
<accession>K0RXU9</accession>
<dbReference type="Proteomes" id="UP000266841">
    <property type="component" value="Unassembled WGS sequence"/>
</dbReference>
<sequence>MQNGNSTLHEQPFPTFLNKQVWLHLRLPLVHSRHRRDNRTLLLVQRVVVDGPVRHARLLRVLVVVGQRVLHPVVVVAVGVVLVCVRAPALLPPVGRVHRRGGRGEEVAKLERLDQVRVPDEAAVGDLDVVDLLDNLVDLRGALGEGRLGPVHGRLVLHYVLHLRPDLGRGYRPVGVAELVELGDAVHPDVRGGVGDLVAGTRDVGYAVGARPAEDDDVEQRVGAEAVRAVDGRGGRLAGGEEAGDDLVRLELAVLAEVGADDLPVVIRRYATHVVVDRGKDGDGLLRHVDAGEDGGGLRDARQALGEEVRGQVVEVEVAVVLLGSHATSLAYLHGHGAAHDVPAGEVLGARGITLHEPLALRVSQDAALAAAALGDEAARPVDARGVELDELRVLVGESGAHGHGVPVPGAGVRGRAAEVGPAVPPGGEDRVVRVDAVYGPVLHVDRHGPHAPAVGRHEQVHGEVLDEVGGVERQAAAVQGVEHGVPGPVGRARAPVRLATLPVLEALPPERALVDLPLLGPGEGQAELLELEYRLGRLAAHVVDGVLVAQPVGALDRVVHVPPPVVLAHVPEGRVDAPLRRDGVGPRGEELRDARRL</sequence>
<feature type="non-terminal residue" evidence="2">
    <location>
        <position position="598"/>
    </location>
</feature>
<name>K0RXU9_THAOC</name>
<dbReference type="AntiFam" id="ANF00152">
    <property type="entry name" value="Shadow ORF (opposite nadB1)"/>
</dbReference>
<evidence type="ECO:0000256" key="1">
    <source>
        <dbReference type="SAM" id="MobiDB-lite"/>
    </source>
</evidence>
<reference evidence="2 3" key="1">
    <citation type="journal article" date="2012" name="Genome Biol.">
        <title>Genome and low-iron response of an oceanic diatom adapted to chronic iron limitation.</title>
        <authorList>
            <person name="Lommer M."/>
            <person name="Specht M."/>
            <person name="Roy A.S."/>
            <person name="Kraemer L."/>
            <person name="Andreson R."/>
            <person name="Gutowska M.A."/>
            <person name="Wolf J."/>
            <person name="Bergner S.V."/>
            <person name="Schilhabel M.B."/>
            <person name="Klostermeier U.C."/>
            <person name="Beiko R.G."/>
            <person name="Rosenstiel P."/>
            <person name="Hippler M."/>
            <person name="Laroche J."/>
        </authorList>
    </citation>
    <scope>NUCLEOTIDE SEQUENCE [LARGE SCALE GENOMIC DNA]</scope>
    <source>
        <strain evidence="2 3">CCMP1005</strain>
    </source>
</reference>
<dbReference type="AlphaFoldDB" id="K0RXU9"/>
<dbReference type="EMBL" id="AGNL01026974">
    <property type="protein sequence ID" value="EJK57810.1"/>
    <property type="molecule type" value="Genomic_DNA"/>
</dbReference>
<dbReference type="eggNOG" id="ENOG502SR5E">
    <property type="taxonomic scope" value="Eukaryota"/>
</dbReference>
<gene>
    <name evidence="2" type="ORF">THAOC_22107</name>
</gene>